<dbReference type="Proteomes" id="UP000284152">
    <property type="component" value="Unassembled WGS sequence"/>
</dbReference>
<keyword evidence="1" id="KW-0479">Metal-binding</keyword>
<dbReference type="PANTHER" id="PTHR35848:SF6">
    <property type="entry name" value="CUPIN TYPE-2 DOMAIN-CONTAINING PROTEIN"/>
    <property type="match status" value="1"/>
</dbReference>
<dbReference type="GO" id="GO:0046872">
    <property type="term" value="F:metal ion binding"/>
    <property type="evidence" value="ECO:0007669"/>
    <property type="project" value="UniProtKB-KW"/>
</dbReference>
<gene>
    <name evidence="3" type="ORF">DW054_04325</name>
</gene>
<dbReference type="InterPro" id="IPR014710">
    <property type="entry name" value="RmlC-like_jellyroll"/>
</dbReference>
<sequence length="109" mass="11779">MLIDFNKTKEITVPGMNNGTGMMTAKMYMDAQGKVIPCAIHKGDSIGVHKHETSDDINYVLSGNGKATCDGEEEILSPGTCHICKKGSEHSIENTGDEDLVLLTIVVER</sequence>
<dbReference type="InterPro" id="IPR013096">
    <property type="entry name" value="Cupin_2"/>
</dbReference>
<dbReference type="AlphaFoldDB" id="A0A415H8X9"/>
<name>A0A415H8X9_9FIRM</name>
<comment type="caution">
    <text evidence="3">The sequence shown here is derived from an EMBL/GenBank/DDBJ whole genome shotgun (WGS) entry which is preliminary data.</text>
</comment>
<dbReference type="InterPro" id="IPR011051">
    <property type="entry name" value="RmlC_Cupin_sf"/>
</dbReference>
<accession>A0A415H8X9</accession>
<evidence type="ECO:0000256" key="1">
    <source>
        <dbReference type="ARBA" id="ARBA00022723"/>
    </source>
</evidence>
<dbReference type="SUPFAM" id="SSF51182">
    <property type="entry name" value="RmlC-like cupins"/>
    <property type="match status" value="1"/>
</dbReference>
<dbReference type="InterPro" id="IPR051610">
    <property type="entry name" value="GPI/OXD"/>
</dbReference>
<evidence type="ECO:0000313" key="3">
    <source>
        <dbReference type="EMBL" id="RHK64930.1"/>
    </source>
</evidence>
<dbReference type="Gene3D" id="2.60.120.10">
    <property type="entry name" value="Jelly Rolls"/>
    <property type="match status" value="1"/>
</dbReference>
<evidence type="ECO:0000259" key="2">
    <source>
        <dbReference type="Pfam" id="PF07883"/>
    </source>
</evidence>
<dbReference type="PANTHER" id="PTHR35848">
    <property type="entry name" value="OXALATE-BINDING PROTEIN"/>
    <property type="match status" value="1"/>
</dbReference>
<proteinExistence type="predicted"/>
<evidence type="ECO:0000313" key="4">
    <source>
        <dbReference type="Proteomes" id="UP000284152"/>
    </source>
</evidence>
<reference evidence="3 4" key="1">
    <citation type="submission" date="2018-08" db="EMBL/GenBank/DDBJ databases">
        <title>A genome reference for cultivated species of the human gut microbiota.</title>
        <authorList>
            <person name="Zou Y."/>
            <person name="Xue W."/>
            <person name="Luo G."/>
        </authorList>
    </citation>
    <scope>NUCLEOTIDE SEQUENCE [LARGE SCALE GENOMIC DNA]</scope>
    <source>
        <strain evidence="3 4">AF42-21</strain>
    </source>
</reference>
<dbReference type="Pfam" id="PF07883">
    <property type="entry name" value="Cupin_2"/>
    <property type="match status" value="1"/>
</dbReference>
<organism evidence="3 4">
    <name type="scientific">Dorea formicigenerans</name>
    <dbReference type="NCBI Taxonomy" id="39486"/>
    <lineage>
        <taxon>Bacteria</taxon>
        <taxon>Bacillati</taxon>
        <taxon>Bacillota</taxon>
        <taxon>Clostridia</taxon>
        <taxon>Lachnospirales</taxon>
        <taxon>Lachnospiraceae</taxon>
        <taxon>Dorea</taxon>
    </lineage>
</organism>
<feature type="domain" description="Cupin type-2" evidence="2">
    <location>
        <begin position="40"/>
        <end position="106"/>
    </location>
</feature>
<protein>
    <submittedName>
        <fullName evidence="3">Cupin domain-containing protein</fullName>
    </submittedName>
</protein>
<dbReference type="EMBL" id="QRNS01000005">
    <property type="protein sequence ID" value="RHK64930.1"/>
    <property type="molecule type" value="Genomic_DNA"/>
</dbReference>